<accession>A0A810LCR9</accession>
<evidence type="ECO:0000256" key="4">
    <source>
        <dbReference type="PROSITE-ProRule" id="PRU00335"/>
    </source>
</evidence>
<dbReference type="Gene3D" id="1.10.357.10">
    <property type="entry name" value="Tetracycline Repressor, domain 2"/>
    <property type="match status" value="1"/>
</dbReference>
<dbReference type="Pfam" id="PF00440">
    <property type="entry name" value="TetR_N"/>
    <property type="match status" value="1"/>
</dbReference>
<name>A0A810LCR9_9ACTN</name>
<dbReference type="AlphaFoldDB" id="A0A810LCR9"/>
<dbReference type="SUPFAM" id="SSF48498">
    <property type="entry name" value="Tetracyclin repressor-like, C-terminal domain"/>
    <property type="match status" value="1"/>
</dbReference>
<keyword evidence="7" id="KW-1185">Reference proteome</keyword>
<dbReference type="OrthoDB" id="3617113at2"/>
<keyword evidence="2 4" id="KW-0238">DNA-binding</keyword>
<evidence type="ECO:0000256" key="1">
    <source>
        <dbReference type="ARBA" id="ARBA00023015"/>
    </source>
</evidence>
<dbReference type="GO" id="GO:0003700">
    <property type="term" value="F:DNA-binding transcription factor activity"/>
    <property type="evidence" value="ECO:0007669"/>
    <property type="project" value="TreeGrafter"/>
</dbReference>
<dbReference type="InterPro" id="IPR036271">
    <property type="entry name" value="Tet_transcr_reg_TetR-rel_C_sf"/>
</dbReference>
<organism evidence="6 7">
    <name type="scientific">Actinocatenispora sera</name>
    <dbReference type="NCBI Taxonomy" id="390989"/>
    <lineage>
        <taxon>Bacteria</taxon>
        <taxon>Bacillati</taxon>
        <taxon>Actinomycetota</taxon>
        <taxon>Actinomycetes</taxon>
        <taxon>Micromonosporales</taxon>
        <taxon>Micromonosporaceae</taxon>
        <taxon>Actinocatenispora</taxon>
    </lineage>
</organism>
<proteinExistence type="predicted"/>
<keyword evidence="3" id="KW-0804">Transcription</keyword>
<evidence type="ECO:0000313" key="6">
    <source>
        <dbReference type="EMBL" id="BCJ32021.1"/>
    </source>
</evidence>
<dbReference type="KEGG" id="aser:Asera_61290"/>
<feature type="DNA-binding region" description="H-T-H motif" evidence="4">
    <location>
        <begin position="34"/>
        <end position="53"/>
    </location>
</feature>
<dbReference type="PANTHER" id="PTHR30055">
    <property type="entry name" value="HTH-TYPE TRANSCRIPTIONAL REGULATOR RUTR"/>
    <property type="match status" value="1"/>
</dbReference>
<dbReference type="RefSeq" id="WP_030447026.1">
    <property type="nucleotide sequence ID" value="NZ_AP023354.1"/>
</dbReference>
<feature type="domain" description="HTH tetR-type" evidence="5">
    <location>
        <begin position="12"/>
        <end position="71"/>
    </location>
</feature>
<dbReference type="GO" id="GO:0000976">
    <property type="term" value="F:transcription cis-regulatory region binding"/>
    <property type="evidence" value="ECO:0007669"/>
    <property type="project" value="TreeGrafter"/>
</dbReference>
<dbReference type="SUPFAM" id="SSF46689">
    <property type="entry name" value="Homeodomain-like"/>
    <property type="match status" value="1"/>
</dbReference>
<dbReference type="PANTHER" id="PTHR30055:SF234">
    <property type="entry name" value="HTH-TYPE TRANSCRIPTIONAL REGULATOR BETI"/>
    <property type="match status" value="1"/>
</dbReference>
<dbReference type="InterPro" id="IPR049445">
    <property type="entry name" value="TetR_SbtR-like_C"/>
</dbReference>
<evidence type="ECO:0000259" key="5">
    <source>
        <dbReference type="PROSITE" id="PS50977"/>
    </source>
</evidence>
<reference evidence="6" key="1">
    <citation type="submission" date="2020-08" db="EMBL/GenBank/DDBJ databases">
        <title>Whole genome shotgun sequence of Actinocatenispora sera NBRC 101916.</title>
        <authorList>
            <person name="Komaki H."/>
            <person name="Tamura T."/>
        </authorList>
    </citation>
    <scope>NUCLEOTIDE SEQUENCE</scope>
    <source>
        <strain evidence="6">NBRC 101916</strain>
    </source>
</reference>
<dbReference type="InterPro" id="IPR009057">
    <property type="entry name" value="Homeodomain-like_sf"/>
</dbReference>
<dbReference type="PRINTS" id="PR00455">
    <property type="entry name" value="HTHTETR"/>
</dbReference>
<gene>
    <name evidence="6" type="ORF">Asera_61290</name>
</gene>
<dbReference type="PROSITE" id="PS50977">
    <property type="entry name" value="HTH_TETR_2"/>
    <property type="match status" value="1"/>
</dbReference>
<keyword evidence="1" id="KW-0805">Transcription regulation</keyword>
<evidence type="ECO:0000313" key="7">
    <source>
        <dbReference type="Proteomes" id="UP000680750"/>
    </source>
</evidence>
<dbReference type="InterPro" id="IPR001647">
    <property type="entry name" value="HTH_TetR"/>
</dbReference>
<dbReference type="Proteomes" id="UP000680750">
    <property type="component" value="Chromosome"/>
</dbReference>
<evidence type="ECO:0000256" key="3">
    <source>
        <dbReference type="ARBA" id="ARBA00023163"/>
    </source>
</evidence>
<evidence type="ECO:0000256" key="2">
    <source>
        <dbReference type="ARBA" id="ARBA00023125"/>
    </source>
</evidence>
<sequence length="190" mass="20565">MTADRPRRADAARNRIRVLEAAETVFTERGIEEPVEKVAQAAGVGVGTVYRHYPTKRHLVEAIVARRMRRVVDEARILAAQGDPRTGLFDVMNRVMAEAIVKMHLGVTIDKTGSAAAGAEPMAEIAGDLTAALATLLARAQQADAVRHDLGPTDILQTLYGLSAAAEHYRWNAAERSHAIAIAVDGLRPR</sequence>
<dbReference type="Pfam" id="PF21597">
    <property type="entry name" value="TetR_C_43"/>
    <property type="match status" value="1"/>
</dbReference>
<protein>
    <submittedName>
        <fullName evidence="6">TetR family transcriptional regulator</fullName>
    </submittedName>
</protein>
<dbReference type="EMBL" id="AP023354">
    <property type="protein sequence ID" value="BCJ32021.1"/>
    <property type="molecule type" value="Genomic_DNA"/>
</dbReference>
<dbReference type="InterPro" id="IPR050109">
    <property type="entry name" value="HTH-type_TetR-like_transc_reg"/>
</dbReference>